<dbReference type="InterPro" id="IPR041588">
    <property type="entry name" value="Integrase_H2C2"/>
</dbReference>
<name>A0ABM0MKA4_SACKO</name>
<accession>A0ABM0MKA4</accession>
<dbReference type="Pfam" id="PF05380">
    <property type="entry name" value="Peptidase_A17"/>
    <property type="match status" value="1"/>
</dbReference>
<dbReference type="RefSeq" id="XP_006820445.1">
    <property type="nucleotide sequence ID" value="XM_006820382.1"/>
</dbReference>
<feature type="region of interest" description="Disordered" evidence="1">
    <location>
        <begin position="797"/>
        <end position="838"/>
    </location>
</feature>
<organism evidence="3 4">
    <name type="scientific">Saccoglossus kowalevskii</name>
    <name type="common">Acorn worm</name>
    <dbReference type="NCBI Taxonomy" id="10224"/>
    <lineage>
        <taxon>Eukaryota</taxon>
        <taxon>Metazoa</taxon>
        <taxon>Hemichordata</taxon>
        <taxon>Enteropneusta</taxon>
        <taxon>Harrimaniidae</taxon>
        <taxon>Saccoglossus</taxon>
    </lineage>
</organism>
<feature type="domain" description="Integrase catalytic" evidence="2">
    <location>
        <begin position="483"/>
        <end position="668"/>
    </location>
</feature>
<evidence type="ECO:0000313" key="3">
    <source>
        <dbReference type="Proteomes" id="UP000694865"/>
    </source>
</evidence>
<dbReference type="PANTHER" id="PTHR47331">
    <property type="entry name" value="PHD-TYPE DOMAIN-CONTAINING PROTEIN"/>
    <property type="match status" value="1"/>
</dbReference>
<evidence type="ECO:0000313" key="4">
    <source>
        <dbReference type="RefSeq" id="XP_006820445.1"/>
    </source>
</evidence>
<dbReference type="InterPro" id="IPR036397">
    <property type="entry name" value="RNaseH_sf"/>
</dbReference>
<evidence type="ECO:0000259" key="2">
    <source>
        <dbReference type="PROSITE" id="PS50994"/>
    </source>
</evidence>
<gene>
    <name evidence="4" type="primary">LOC102806172</name>
</gene>
<dbReference type="Pfam" id="PF17921">
    <property type="entry name" value="Integrase_H2C2"/>
    <property type="match status" value="1"/>
</dbReference>
<dbReference type="Pfam" id="PF18701">
    <property type="entry name" value="DUF5641"/>
    <property type="match status" value="1"/>
</dbReference>
<sequence>QLKSRCFITKRDIVSFTASVYDPLGLISPVLVRAKLFIQLLWKLKLEWDEPLSPELYEQWILIAEDLTAARDNQINRKYFDKTSPGDTYQMHTFADASTSAYGAVVFLRRQHETALVMSKTRVSPKSELSLPKLELMAALIATRLGKLVLNALSDKFNITEHFLWSDSQATLHWINSSKKLPVFVQNRVQEIRDFTQEYKYCPTVDNPADLLTRGISANDLRSNPKWNYGPSWLPDQQMWPTWDVNNATQLHVNITKEDDDLVNPDTTSPVINAQTARQETDESDNSGVQRIIDISRYNSLDKLLRVTVYVLRFVNRIKQITRQPNSDNNNDIITSTELKNAELLWTRNVQSEHYGDTIHALREQRRKFGPLIRQLNLFLDEKEILHCGSRIHNAPLDYVTKYPILLPSYHAYTRLIVMKAHELNKHSGVQSTVTQIRQQHWIPKIRQVVQSTSILRSCVTCRKVDGKPFSNPVQAPLPSYRVNMMPPFAVCGVDFTGSLITKTPDGKRNKAYVCLFTCAVTRAVHLEVIPDLSTKTFLHAFRRFAARRSLPSRMLSDNASTYISAAEEIRNLLDTSEVREYLASHRVEWTFIPKRAPWFGGFWERLIGITKNAIKKVLGRALITFDELSTIVTEIEATVNDRPLTYVSSSIEDNVSLTPSHLLNGRSLTQLPYINITDDELYDPDYDSHTKVNKRYEHLVRLHIQFWRRWQTEYLTALRERHPTTGTKNNTIKVGDVVIVHDDINRRVKWQLAIVNSLVYGKDGLVRSAEVKTSNGHMSRPIHKLFPLEIVSKELTSSSDDTTQPTATDGITNMHDEINIPTSGSTDDIPLPQRRSHRDAAAAANVRLKDLF</sequence>
<dbReference type="InterPro" id="IPR008042">
    <property type="entry name" value="Retrotrans_Pao"/>
</dbReference>
<evidence type="ECO:0000256" key="1">
    <source>
        <dbReference type="SAM" id="MobiDB-lite"/>
    </source>
</evidence>
<dbReference type="GeneID" id="102806172"/>
<dbReference type="PROSITE" id="PS50994">
    <property type="entry name" value="INTEGRASE"/>
    <property type="match status" value="1"/>
</dbReference>
<protein>
    <submittedName>
        <fullName evidence="4">Uncharacterized protein LOC102806172</fullName>
    </submittedName>
</protein>
<dbReference type="InterPro" id="IPR040676">
    <property type="entry name" value="DUF5641"/>
</dbReference>
<dbReference type="InterPro" id="IPR012337">
    <property type="entry name" value="RNaseH-like_sf"/>
</dbReference>
<feature type="compositionally biased region" description="Polar residues" evidence="1">
    <location>
        <begin position="797"/>
        <end position="812"/>
    </location>
</feature>
<dbReference type="Gene3D" id="3.30.420.10">
    <property type="entry name" value="Ribonuclease H-like superfamily/Ribonuclease H"/>
    <property type="match status" value="1"/>
</dbReference>
<dbReference type="Gene3D" id="1.10.340.70">
    <property type="match status" value="1"/>
</dbReference>
<dbReference type="Proteomes" id="UP000694865">
    <property type="component" value="Unplaced"/>
</dbReference>
<dbReference type="SUPFAM" id="SSF53098">
    <property type="entry name" value="Ribonuclease H-like"/>
    <property type="match status" value="1"/>
</dbReference>
<dbReference type="InterPro" id="IPR001584">
    <property type="entry name" value="Integrase_cat-core"/>
</dbReference>
<reference evidence="4" key="1">
    <citation type="submission" date="2025-08" db="UniProtKB">
        <authorList>
            <consortium name="RefSeq"/>
        </authorList>
    </citation>
    <scope>IDENTIFICATION</scope>
    <source>
        <tissue evidence="4">Testes</tissue>
    </source>
</reference>
<keyword evidence="3" id="KW-1185">Reference proteome</keyword>
<feature type="non-terminal residue" evidence="4">
    <location>
        <position position="1"/>
    </location>
</feature>
<dbReference type="Pfam" id="PF00665">
    <property type="entry name" value="rve"/>
    <property type="match status" value="1"/>
</dbReference>
<proteinExistence type="predicted"/>